<dbReference type="PANTHER" id="PTHR43024">
    <property type="entry name" value="UDP-N-ACETYLMURAMOYL-TRIPEPTIDE--D-ALANYL-D-ALANINE LIGASE"/>
    <property type="match status" value="1"/>
</dbReference>
<dbReference type="GO" id="GO:0009252">
    <property type="term" value="P:peptidoglycan biosynthetic process"/>
    <property type="evidence" value="ECO:0007669"/>
    <property type="project" value="UniProtKB-UniRule"/>
</dbReference>
<dbReference type="Gene3D" id="3.40.1190.10">
    <property type="entry name" value="Mur-like, catalytic domain"/>
    <property type="match status" value="1"/>
</dbReference>
<dbReference type="PANTHER" id="PTHR43024:SF1">
    <property type="entry name" value="UDP-N-ACETYLMURAMOYL-TRIPEPTIDE--D-ALANYL-D-ALANINE LIGASE"/>
    <property type="match status" value="1"/>
</dbReference>
<dbReference type="EC" id="6.3.2.10" evidence="10 11"/>
<accession>A0A9J6QM96</accession>
<keyword evidence="6 10" id="KW-0133">Cell shape</keyword>
<comment type="similarity">
    <text evidence="10">Belongs to the MurCDEF family. MurF subfamily.</text>
</comment>
<evidence type="ECO:0000256" key="11">
    <source>
        <dbReference type="RuleBase" id="RU004136"/>
    </source>
</evidence>
<keyword evidence="9 10" id="KW-0961">Cell wall biogenesis/degradation</keyword>
<dbReference type="InterPro" id="IPR051046">
    <property type="entry name" value="MurCDEF_CellWall_CoF430Synth"/>
</dbReference>
<evidence type="ECO:0000313" key="14">
    <source>
        <dbReference type="EMBL" id="MCU7378576.1"/>
    </source>
</evidence>
<sequence>MKKLTMKQIEEGTGGRQIQGTSQAVVGEICTDSRRAKAGDLFFALIGDRHDAHKYLGQVIQAGCTDLLICDQAALEETEGGDQVNAILVEDTTKALQNLASYYLNLLNLKKIAVTGSTGKTSTRDMIWYVCQEKYKAQKNVGNLNNHLGVPLTILSFEEDTQVGILEMGMDKLGEIDLLAQIARPDIGIITNIGLAHIENLGSQEGIFQAKMELTNYFGEENTLIVHQDDEFLNKERIQGSYRLVTTGFDGKSDYIISRIDDFGAEGIQFTLEHQGRTQRFSLPVPGRHNAFNGALAVAAGAELGITMEEAARGLAKVQLTDKRLTVRGKNGIKVIDDTYNASPDSMKGAVDVLMHTRGLRSVAILGDMYELGETSREQHSLVGNYAAEKGVQLLVTVGKDARYIAEGAKKAGMKQVRYFPDKKAFLKEIDSIVDKGDVILVKGSRGMEMEEIVKNIME</sequence>
<keyword evidence="1 10" id="KW-0963">Cytoplasm</keyword>
<feature type="domain" description="Mur ligase central" evidence="13">
    <location>
        <begin position="114"/>
        <end position="300"/>
    </location>
</feature>
<dbReference type="NCBIfam" id="TIGR01143">
    <property type="entry name" value="murF"/>
    <property type="match status" value="1"/>
</dbReference>
<dbReference type="GO" id="GO:0047480">
    <property type="term" value="F:UDP-N-acetylmuramoyl-tripeptide-D-alanyl-D-alanine ligase activity"/>
    <property type="evidence" value="ECO:0007669"/>
    <property type="project" value="UniProtKB-UniRule"/>
</dbReference>
<dbReference type="Pfam" id="PF02875">
    <property type="entry name" value="Mur_ligase_C"/>
    <property type="match status" value="1"/>
</dbReference>
<dbReference type="Proteomes" id="UP001065549">
    <property type="component" value="Unassembled WGS sequence"/>
</dbReference>
<evidence type="ECO:0000256" key="8">
    <source>
        <dbReference type="ARBA" id="ARBA00023306"/>
    </source>
</evidence>
<evidence type="ECO:0000259" key="12">
    <source>
        <dbReference type="Pfam" id="PF02875"/>
    </source>
</evidence>
<dbReference type="HAMAP" id="MF_02019">
    <property type="entry name" value="MurF"/>
    <property type="match status" value="1"/>
</dbReference>
<dbReference type="InterPro" id="IPR036615">
    <property type="entry name" value="Mur_ligase_C_dom_sf"/>
</dbReference>
<dbReference type="Pfam" id="PF08245">
    <property type="entry name" value="Mur_ligase_M"/>
    <property type="match status" value="1"/>
</dbReference>
<organism evidence="14 15">
    <name type="scientific">Hominibacterium faecale</name>
    <dbReference type="NCBI Taxonomy" id="2839743"/>
    <lineage>
        <taxon>Bacteria</taxon>
        <taxon>Bacillati</taxon>
        <taxon>Bacillota</taxon>
        <taxon>Clostridia</taxon>
        <taxon>Peptostreptococcales</taxon>
        <taxon>Anaerovoracaceae</taxon>
        <taxon>Hominibacterium</taxon>
    </lineage>
</organism>
<evidence type="ECO:0000256" key="7">
    <source>
        <dbReference type="ARBA" id="ARBA00022984"/>
    </source>
</evidence>
<comment type="function">
    <text evidence="10 11">Involved in cell wall formation. Catalyzes the final step in the synthesis of UDP-N-acetylmuramoyl-pentapeptide, the precursor of murein.</text>
</comment>
<feature type="domain" description="Mur ligase C-terminal" evidence="12">
    <location>
        <begin position="324"/>
        <end position="446"/>
    </location>
</feature>
<dbReference type="InterPro" id="IPR035911">
    <property type="entry name" value="MurE/MurF_N"/>
</dbReference>
<keyword evidence="2 10" id="KW-0436">Ligase</keyword>
<feature type="binding site" evidence="10">
    <location>
        <begin position="116"/>
        <end position="122"/>
    </location>
    <ligand>
        <name>ATP</name>
        <dbReference type="ChEBI" id="CHEBI:30616"/>
    </ligand>
</feature>
<reference evidence="14" key="1">
    <citation type="submission" date="2022-09" db="EMBL/GenBank/DDBJ databases">
        <title>Culturomic study of gut microbiota in children with autism spectrum disorder.</title>
        <authorList>
            <person name="Efimov B.A."/>
            <person name="Chaplin A.V."/>
            <person name="Sokolova S.R."/>
            <person name="Pikina A.P."/>
            <person name="Korzhanova M."/>
            <person name="Belova V."/>
            <person name="Korostin D."/>
        </authorList>
    </citation>
    <scope>NUCLEOTIDE SEQUENCE</scope>
    <source>
        <strain evidence="14">ASD5510</strain>
    </source>
</reference>
<comment type="caution">
    <text evidence="14">The sequence shown here is derived from an EMBL/GenBank/DDBJ whole genome shotgun (WGS) entry which is preliminary data.</text>
</comment>
<evidence type="ECO:0000256" key="3">
    <source>
        <dbReference type="ARBA" id="ARBA00022618"/>
    </source>
</evidence>
<dbReference type="GO" id="GO:0071555">
    <property type="term" value="P:cell wall organization"/>
    <property type="evidence" value="ECO:0007669"/>
    <property type="project" value="UniProtKB-KW"/>
</dbReference>
<dbReference type="AlphaFoldDB" id="A0A9J6QM96"/>
<proteinExistence type="inferred from homology"/>
<dbReference type="Gene3D" id="3.90.190.20">
    <property type="entry name" value="Mur ligase, C-terminal domain"/>
    <property type="match status" value="1"/>
</dbReference>
<comment type="pathway">
    <text evidence="10 11">Cell wall biogenesis; peptidoglycan biosynthesis.</text>
</comment>
<dbReference type="GO" id="GO:0008360">
    <property type="term" value="P:regulation of cell shape"/>
    <property type="evidence" value="ECO:0007669"/>
    <property type="project" value="UniProtKB-KW"/>
</dbReference>
<keyword evidence="8 10" id="KW-0131">Cell cycle</keyword>
<evidence type="ECO:0000256" key="5">
    <source>
        <dbReference type="ARBA" id="ARBA00022840"/>
    </source>
</evidence>
<dbReference type="InterPro" id="IPR004101">
    <property type="entry name" value="Mur_ligase_C"/>
</dbReference>
<evidence type="ECO:0000313" key="15">
    <source>
        <dbReference type="Proteomes" id="UP001065549"/>
    </source>
</evidence>
<evidence type="ECO:0000256" key="6">
    <source>
        <dbReference type="ARBA" id="ARBA00022960"/>
    </source>
</evidence>
<evidence type="ECO:0000256" key="10">
    <source>
        <dbReference type="HAMAP-Rule" id="MF_02019"/>
    </source>
</evidence>
<dbReference type="RefSeq" id="WP_148396315.1">
    <property type="nucleotide sequence ID" value="NZ_JAJAGH010000007.1"/>
</dbReference>
<evidence type="ECO:0000256" key="1">
    <source>
        <dbReference type="ARBA" id="ARBA00022490"/>
    </source>
</evidence>
<gene>
    <name evidence="10" type="primary">murF</name>
    <name evidence="14" type="ORF">OBO34_09430</name>
</gene>
<keyword evidence="3 10" id="KW-0132">Cell division</keyword>
<dbReference type="InterPro" id="IPR013221">
    <property type="entry name" value="Mur_ligase_cen"/>
</dbReference>
<keyword evidence="5 10" id="KW-0067">ATP-binding</keyword>
<dbReference type="GO" id="GO:0051301">
    <property type="term" value="P:cell division"/>
    <property type="evidence" value="ECO:0007669"/>
    <property type="project" value="UniProtKB-KW"/>
</dbReference>
<dbReference type="GO" id="GO:0005524">
    <property type="term" value="F:ATP binding"/>
    <property type="evidence" value="ECO:0007669"/>
    <property type="project" value="UniProtKB-UniRule"/>
</dbReference>
<dbReference type="InterPro" id="IPR036565">
    <property type="entry name" value="Mur-like_cat_sf"/>
</dbReference>
<dbReference type="EMBL" id="JAOSHN010000003">
    <property type="protein sequence ID" value="MCU7378576.1"/>
    <property type="molecule type" value="Genomic_DNA"/>
</dbReference>
<dbReference type="Gene3D" id="3.40.1390.10">
    <property type="entry name" value="MurE/MurF, N-terminal domain"/>
    <property type="match status" value="1"/>
</dbReference>
<protein>
    <recommendedName>
        <fullName evidence="10 11">UDP-N-acetylmuramoyl-tripeptide--D-alanyl-D-alanine ligase</fullName>
        <ecNumber evidence="10 11">6.3.2.10</ecNumber>
    </recommendedName>
    <alternativeName>
        <fullName evidence="10">D-alanyl-D-alanine-adding enzyme</fullName>
    </alternativeName>
</protein>
<evidence type="ECO:0000256" key="4">
    <source>
        <dbReference type="ARBA" id="ARBA00022741"/>
    </source>
</evidence>
<keyword evidence="4 10" id="KW-0547">Nucleotide-binding</keyword>
<dbReference type="SUPFAM" id="SSF63418">
    <property type="entry name" value="MurE/MurF N-terminal domain"/>
    <property type="match status" value="1"/>
</dbReference>
<keyword evidence="15" id="KW-1185">Reference proteome</keyword>
<name>A0A9J6QM96_9FIRM</name>
<keyword evidence="7 10" id="KW-0573">Peptidoglycan synthesis</keyword>
<evidence type="ECO:0000259" key="13">
    <source>
        <dbReference type="Pfam" id="PF08245"/>
    </source>
</evidence>
<evidence type="ECO:0000256" key="9">
    <source>
        <dbReference type="ARBA" id="ARBA00023316"/>
    </source>
</evidence>
<comment type="subcellular location">
    <subcellularLocation>
        <location evidence="10 11">Cytoplasm</location>
    </subcellularLocation>
</comment>
<dbReference type="SUPFAM" id="SSF53623">
    <property type="entry name" value="MurD-like peptide ligases, catalytic domain"/>
    <property type="match status" value="1"/>
</dbReference>
<dbReference type="SUPFAM" id="SSF53244">
    <property type="entry name" value="MurD-like peptide ligases, peptide-binding domain"/>
    <property type="match status" value="1"/>
</dbReference>
<dbReference type="InterPro" id="IPR005863">
    <property type="entry name" value="UDP-N-AcMur_synth"/>
</dbReference>
<comment type="catalytic activity">
    <reaction evidence="10 11">
        <text>D-alanyl-D-alanine + UDP-N-acetyl-alpha-D-muramoyl-L-alanyl-gamma-D-glutamyl-meso-2,6-diaminopimelate + ATP = UDP-N-acetyl-alpha-D-muramoyl-L-alanyl-gamma-D-glutamyl-meso-2,6-diaminopimeloyl-D-alanyl-D-alanine + ADP + phosphate + H(+)</text>
        <dbReference type="Rhea" id="RHEA:28374"/>
        <dbReference type="ChEBI" id="CHEBI:15378"/>
        <dbReference type="ChEBI" id="CHEBI:30616"/>
        <dbReference type="ChEBI" id="CHEBI:43474"/>
        <dbReference type="ChEBI" id="CHEBI:57822"/>
        <dbReference type="ChEBI" id="CHEBI:61386"/>
        <dbReference type="ChEBI" id="CHEBI:83905"/>
        <dbReference type="ChEBI" id="CHEBI:456216"/>
        <dbReference type="EC" id="6.3.2.10"/>
    </reaction>
</comment>
<dbReference type="GO" id="GO:0005737">
    <property type="term" value="C:cytoplasm"/>
    <property type="evidence" value="ECO:0007669"/>
    <property type="project" value="UniProtKB-SubCell"/>
</dbReference>
<evidence type="ECO:0000256" key="2">
    <source>
        <dbReference type="ARBA" id="ARBA00022598"/>
    </source>
</evidence>